<comment type="subcellular location">
    <subcellularLocation>
        <location evidence="1">Nucleus</location>
        <location evidence="1">Nucleolus</location>
    </subcellularLocation>
</comment>
<keyword evidence="8" id="KW-0539">Nucleus</keyword>
<dbReference type="GO" id="GO:0005730">
    <property type="term" value="C:nucleolus"/>
    <property type="evidence" value="ECO:0007669"/>
    <property type="project" value="UniProtKB-SubCell"/>
</dbReference>
<dbReference type="Pfam" id="PF24419">
    <property type="entry name" value="Cupin_NOL9"/>
    <property type="match status" value="1"/>
</dbReference>
<dbReference type="PANTHER" id="PTHR12755:SF3">
    <property type="entry name" value="POLYNUCLEOTIDE 5'-HYDROXYL-KINASE NOL9"/>
    <property type="match status" value="1"/>
</dbReference>
<feature type="compositionally biased region" description="Gly residues" evidence="10">
    <location>
        <begin position="1"/>
        <end position="12"/>
    </location>
</feature>
<keyword evidence="5" id="KW-0547">Nucleotide-binding</keyword>
<evidence type="ECO:0000256" key="7">
    <source>
        <dbReference type="ARBA" id="ARBA00022840"/>
    </source>
</evidence>
<dbReference type="Gene3D" id="3.40.50.300">
    <property type="entry name" value="P-loop containing nucleotide triphosphate hydrolases"/>
    <property type="match status" value="1"/>
</dbReference>
<feature type="region of interest" description="Disordered" evidence="10">
    <location>
        <begin position="510"/>
        <end position="536"/>
    </location>
</feature>
<gene>
    <name evidence="14" type="primary">NOL9</name>
</gene>
<feature type="compositionally biased region" description="Polar residues" evidence="10">
    <location>
        <begin position="520"/>
        <end position="530"/>
    </location>
</feature>
<name>A0A493SYY2_ANAPP</name>
<reference evidence="14" key="3">
    <citation type="submission" date="2025-09" db="UniProtKB">
        <authorList>
            <consortium name="Ensembl"/>
        </authorList>
    </citation>
    <scope>IDENTIFICATION</scope>
</reference>
<keyword evidence="3" id="KW-0698">rRNA processing</keyword>
<evidence type="ECO:0000256" key="10">
    <source>
        <dbReference type="SAM" id="MobiDB-lite"/>
    </source>
</evidence>
<feature type="region of interest" description="Disordered" evidence="10">
    <location>
        <begin position="1"/>
        <end position="69"/>
    </location>
</feature>
<feature type="domain" description="NOL9 N-terminal" evidence="12">
    <location>
        <begin position="101"/>
        <end position="165"/>
    </location>
</feature>
<proteinExistence type="inferred from homology"/>
<dbReference type="Pfam" id="PF16575">
    <property type="entry name" value="CLP1_P"/>
    <property type="match status" value="1"/>
</dbReference>
<comment type="similarity">
    <text evidence="2">Belongs to the Clp1 family. NOL9/GRC3 subfamily.</text>
</comment>
<dbReference type="InterPro" id="IPR027417">
    <property type="entry name" value="P-loop_NTPase"/>
</dbReference>
<feature type="compositionally biased region" description="Low complexity" evidence="10">
    <location>
        <begin position="510"/>
        <end position="519"/>
    </location>
</feature>
<evidence type="ECO:0000256" key="4">
    <source>
        <dbReference type="ARBA" id="ARBA00022679"/>
    </source>
</evidence>
<evidence type="ECO:0000259" key="12">
    <source>
        <dbReference type="Pfam" id="PF24419"/>
    </source>
</evidence>
<keyword evidence="7" id="KW-0067">ATP-binding</keyword>
<sequence length="743" mass="80256">MTGTGGGGGNSTGTGRRLLKARGGRGSRERGGGGGAAAAAMPARRGRPRRASAPGRSSATTTPRGGRSEAAWREFAASFVRAGMVPPADTGLAAVEAAEGAAVLLLAPQQALTFTGKCRLRCLYGAVRVLGFAIGPHQPGLPVFSPPTHCALALEALPAARPPAADPRQLRAAARAAMRAHRVRRREWGTGTPGGTGTGWAPFRVWCGPGRAGPAAISRVVRSGAGPPPPFRVWCGAGPGRHFASSQGPGVPPLTEARVKVMARFSPECAVVLLEHLDTPVTRFLLSLPPLSRLFEAQKKEESSFTTEDAVLASVGIVKCSPDNGLLVSKSMFLALEELIQACCAEDEGVPVIMVCGPKSIGKSTFNRYLINLLLNHLPSVEYMECDIGQTEFTPPGCVSLSSVTEPFLGPPFTHQQTPRKMVYYGQTSCEQDTERYIDVVKYVFNSYKKEVPLVINTMGWVKGEGLLLLTDMIRLLAPTHVVQMDVYDWKAMDPLTPEYVHLAPGLYTKGKQQGKSKQTNLSAAESWKSSEGEEDTSVPDYKLLYIHPEFPRAGVAGEARVHSSILRDMSILGYLGHLQPPHMGSVLPLHSFVPYQVPFNAVALRVIHTDVAPTNIMYAVNASWVGLCRIPDEIRCQNDGPVLLTQTPVCDCLGFGIVRGVEMEKKLYHVLTPVPPENLRQVNCLLLGNIAIPNCVLVSQEGIEGEIPYVTSEYNYNILGSGKLKQKKHFKKREYSYQCDYT</sequence>
<dbReference type="InterPro" id="IPR057570">
    <property type="entry name" value="NOL9_C"/>
</dbReference>
<dbReference type="GO" id="GO:0046404">
    <property type="term" value="F:ATP-dependent polydeoxyribonucleotide 5'-hydroxyl-kinase activity"/>
    <property type="evidence" value="ECO:0007669"/>
    <property type="project" value="Ensembl"/>
</dbReference>
<reference evidence="14" key="2">
    <citation type="submission" date="2025-08" db="UniProtKB">
        <authorList>
            <consortium name="Ensembl"/>
        </authorList>
    </citation>
    <scope>IDENTIFICATION</scope>
</reference>
<dbReference type="PANTHER" id="PTHR12755">
    <property type="entry name" value="CLEAVAGE/POLYADENYLATION FACTOR IA SUBUNIT CLP1P"/>
    <property type="match status" value="1"/>
</dbReference>
<dbReference type="InterPro" id="IPR045116">
    <property type="entry name" value="Clp1/Grc3"/>
</dbReference>
<accession>A0A493SYY2</accession>
<dbReference type="GeneTree" id="ENSGT00940000153668"/>
<dbReference type="Ensembl" id="ENSAPLT00000029474.1">
    <property type="protein sequence ID" value="ENSAPLP00000018807.1"/>
    <property type="gene ID" value="ENSAPLG00000015445.2"/>
</dbReference>
<evidence type="ECO:0000256" key="9">
    <source>
        <dbReference type="ARBA" id="ARBA00071212"/>
    </source>
</evidence>
<keyword evidence="15" id="KW-1185">Reference proteome</keyword>
<evidence type="ECO:0000256" key="3">
    <source>
        <dbReference type="ARBA" id="ARBA00022552"/>
    </source>
</evidence>
<evidence type="ECO:0000259" key="11">
    <source>
        <dbReference type="Pfam" id="PF16575"/>
    </source>
</evidence>
<dbReference type="GO" id="GO:0005524">
    <property type="term" value="F:ATP binding"/>
    <property type="evidence" value="ECO:0007669"/>
    <property type="project" value="UniProtKB-KW"/>
</dbReference>
<keyword evidence="6" id="KW-0418">Kinase</keyword>
<evidence type="ECO:0000256" key="1">
    <source>
        <dbReference type="ARBA" id="ARBA00004604"/>
    </source>
</evidence>
<evidence type="ECO:0000313" key="14">
    <source>
        <dbReference type="Ensembl" id="ENSAPLP00000018807.1"/>
    </source>
</evidence>
<evidence type="ECO:0000256" key="2">
    <source>
        <dbReference type="ARBA" id="ARBA00011003"/>
    </source>
</evidence>
<dbReference type="GO" id="GO:0000448">
    <property type="term" value="P:cleavage in ITS2 between 5.8S rRNA and LSU-rRNA of tricistronic rRNA transcript (SSU-rRNA, 5.8S rRNA, LSU-rRNA)"/>
    <property type="evidence" value="ECO:0007669"/>
    <property type="project" value="TreeGrafter"/>
</dbReference>
<reference evidence="14 15" key="1">
    <citation type="submission" date="2017-10" db="EMBL/GenBank/DDBJ databases">
        <title>A new Pekin duck reference genome.</title>
        <authorList>
            <person name="Hou Z.-C."/>
            <person name="Zhou Z.-K."/>
            <person name="Zhu F."/>
            <person name="Hou S.-S."/>
        </authorList>
    </citation>
    <scope>NUCLEOTIDE SEQUENCE [LARGE SCALE GENOMIC DNA]</scope>
</reference>
<dbReference type="Pfam" id="PF25467">
    <property type="entry name" value="NOL9_C"/>
    <property type="match status" value="1"/>
</dbReference>
<evidence type="ECO:0000256" key="6">
    <source>
        <dbReference type="ARBA" id="ARBA00022777"/>
    </source>
</evidence>
<evidence type="ECO:0000256" key="8">
    <source>
        <dbReference type="ARBA" id="ARBA00023242"/>
    </source>
</evidence>
<dbReference type="GO" id="GO:0045111">
    <property type="term" value="C:intermediate filament cytoskeleton"/>
    <property type="evidence" value="ECO:0007669"/>
    <property type="project" value="Ensembl"/>
</dbReference>
<keyword evidence="4" id="KW-0808">Transferase</keyword>
<organism evidence="14 15">
    <name type="scientific">Anas platyrhynchos platyrhynchos</name>
    <name type="common">Northern mallard</name>
    <dbReference type="NCBI Taxonomy" id="8840"/>
    <lineage>
        <taxon>Eukaryota</taxon>
        <taxon>Metazoa</taxon>
        <taxon>Chordata</taxon>
        <taxon>Craniata</taxon>
        <taxon>Vertebrata</taxon>
        <taxon>Euteleostomi</taxon>
        <taxon>Archelosauria</taxon>
        <taxon>Archosauria</taxon>
        <taxon>Dinosauria</taxon>
        <taxon>Saurischia</taxon>
        <taxon>Theropoda</taxon>
        <taxon>Coelurosauria</taxon>
        <taxon>Aves</taxon>
        <taxon>Neognathae</taxon>
        <taxon>Galloanserae</taxon>
        <taxon>Anseriformes</taxon>
        <taxon>Anatidae</taxon>
        <taxon>Anatinae</taxon>
        <taxon>Anas</taxon>
    </lineage>
</organism>
<feature type="domain" description="NOL9 C-terminal" evidence="13">
    <location>
        <begin position="593"/>
        <end position="694"/>
    </location>
</feature>
<dbReference type="STRING" id="8840.ENSAPLP00000018807"/>
<dbReference type="AlphaFoldDB" id="A0A493SYY2"/>
<dbReference type="Proteomes" id="UP000016666">
    <property type="component" value="Chromosome 22"/>
</dbReference>
<protein>
    <recommendedName>
        <fullName evidence="9">Polynucleotide 5'-hydroxyl-kinase NOL9</fullName>
    </recommendedName>
</protein>
<evidence type="ECO:0000256" key="5">
    <source>
        <dbReference type="ARBA" id="ARBA00022741"/>
    </source>
</evidence>
<evidence type="ECO:0000313" key="15">
    <source>
        <dbReference type="Proteomes" id="UP000016666"/>
    </source>
</evidence>
<feature type="domain" description="Clp1 P-loop" evidence="11">
    <location>
        <begin position="357"/>
        <end position="486"/>
    </location>
</feature>
<dbReference type="InterPro" id="IPR032319">
    <property type="entry name" value="CLP1_P"/>
</dbReference>
<evidence type="ECO:0000259" key="13">
    <source>
        <dbReference type="Pfam" id="PF25467"/>
    </source>
</evidence>
<dbReference type="InterPro" id="IPR057573">
    <property type="entry name" value="NOL9_N"/>
</dbReference>